<keyword evidence="3" id="KW-1185">Reference proteome</keyword>
<dbReference type="OrthoDB" id="10615918at2759"/>
<dbReference type="InterPro" id="IPR025876">
    <property type="entry name" value="TRAPPC11_C"/>
</dbReference>
<evidence type="ECO:0000313" key="2">
    <source>
        <dbReference type="EMBL" id="EAY04935.1"/>
    </source>
</evidence>
<dbReference type="VEuPathDB" id="TrichDB:TVAGG3_0693910"/>
<gene>
    <name evidence="2" type="ORF">TVAG_039870</name>
</gene>
<reference evidence="2" key="1">
    <citation type="submission" date="2006-10" db="EMBL/GenBank/DDBJ databases">
        <authorList>
            <person name="Amadeo P."/>
            <person name="Zhao Q."/>
            <person name="Wortman J."/>
            <person name="Fraser-Liggett C."/>
            <person name="Carlton J."/>
        </authorList>
    </citation>
    <scope>NUCLEOTIDE SEQUENCE</scope>
    <source>
        <strain evidence="2">G3</strain>
    </source>
</reference>
<dbReference type="Proteomes" id="UP000001542">
    <property type="component" value="Unassembled WGS sequence"/>
</dbReference>
<reference evidence="2" key="2">
    <citation type="journal article" date="2007" name="Science">
        <title>Draft genome sequence of the sexually transmitted pathogen Trichomonas vaginalis.</title>
        <authorList>
            <person name="Carlton J.M."/>
            <person name="Hirt R.P."/>
            <person name="Silva J.C."/>
            <person name="Delcher A.L."/>
            <person name="Schatz M."/>
            <person name="Zhao Q."/>
            <person name="Wortman J.R."/>
            <person name="Bidwell S.L."/>
            <person name="Alsmark U.C.M."/>
            <person name="Besteiro S."/>
            <person name="Sicheritz-Ponten T."/>
            <person name="Noel C.J."/>
            <person name="Dacks J.B."/>
            <person name="Foster P.G."/>
            <person name="Simillion C."/>
            <person name="Van de Peer Y."/>
            <person name="Miranda-Saavedra D."/>
            <person name="Barton G.J."/>
            <person name="Westrop G.D."/>
            <person name="Mueller S."/>
            <person name="Dessi D."/>
            <person name="Fiori P.L."/>
            <person name="Ren Q."/>
            <person name="Paulsen I."/>
            <person name="Zhang H."/>
            <person name="Bastida-Corcuera F.D."/>
            <person name="Simoes-Barbosa A."/>
            <person name="Brown M.T."/>
            <person name="Hayes R.D."/>
            <person name="Mukherjee M."/>
            <person name="Okumura C.Y."/>
            <person name="Schneider R."/>
            <person name="Smith A.J."/>
            <person name="Vanacova S."/>
            <person name="Villalvazo M."/>
            <person name="Haas B.J."/>
            <person name="Pertea M."/>
            <person name="Feldblyum T.V."/>
            <person name="Utterback T.R."/>
            <person name="Shu C.L."/>
            <person name="Osoegawa K."/>
            <person name="de Jong P.J."/>
            <person name="Hrdy I."/>
            <person name="Horvathova L."/>
            <person name="Zubacova Z."/>
            <person name="Dolezal P."/>
            <person name="Malik S.B."/>
            <person name="Logsdon J.M. Jr."/>
            <person name="Henze K."/>
            <person name="Gupta A."/>
            <person name="Wang C.C."/>
            <person name="Dunne R.L."/>
            <person name="Upcroft J.A."/>
            <person name="Upcroft P."/>
            <person name="White O."/>
            <person name="Salzberg S.L."/>
            <person name="Tang P."/>
            <person name="Chiu C.-H."/>
            <person name="Lee Y.-S."/>
            <person name="Embley T.M."/>
            <person name="Coombs G.H."/>
            <person name="Mottram J.C."/>
            <person name="Tachezy J."/>
            <person name="Fraser-Liggett C.M."/>
            <person name="Johnson P.J."/>
        </authorList>
    </citation>
    <scope>NUCLEOTIDE SEQUENCE [LARGE SCALE GENOMIC DNA]</scope>
    <source>
        <strain evidence="2">G3</strain>
    </source>
</reference>
<evidence type="ECO:0000259" key="1">
    <source>
        <dbReference type="Pfam" id="PF12742"/>
    </source>
</evidence>
<accession>A2EQW1</accession>
<dbReference type="PANTHER" id="PTHR14374:SF0">
    <property type="entry name" value="TRAFFICKING PROTEIN PARTICLE COMPLEX SUBUNIT 11"/>
    <property type="match status" value="1"/>
</dbReference>
<feature type="domain" description="Trafficking protein particle complex subunit 11 C-terminal" evidence="1">
    <location>
        <begin position="476"/>
        <end position="534"/>
    </location>
</feature>
<protein>
    <recommendedName>
        <fullName evidence="1">Trafficking protein particle complex subunit 11 C-terminal domain-containing protein</fullName>
    </recommendedName>
</protein>
<dbReference type="Pfam" id="PF12742">
    <property type="entry name" value="Gryzun-like"/>
    <property type="match status" value="1"/>
</dbReference>
<name>A2EQW1_TRIV3</name>
<dbReference type="PANTHER" id="PTHR14374">
    <property type="entry name" value="FOIE GRAS"/>
    <property type="match status" value="1"/>
</dbReference>
<dbReference type="InParanoid" id="A2EQW1"/>
<dbReference type="AlphaFoldDB" id="A2EQW1"/>
<dbReference type="RefSeq" id="XP_001317158.1">
    <property type="nucleotide sequence ID" value="XM_001317123.1"/>
</dbReference>
<dbReference type="EMBL" id="DS113461">
    <property type="protein sequence ID" value="EAY04935.1"/>
    <property type="molecule type" value="Genomic_DNA"/>
</dbReference>
<dbReference type="VEuPathDB" id="TrichDB:TVAG_039870"/>
<proteinExistence type="predicted"/>
<organism evidence="2 3">
    <name type="scientific">Trichomonas vaginalis (strain ATCC PRA-98 / G3)</name>
    <dbReference type="NCBI Taxonomy" id="412133"/>
    <lineage>
        <taxon>Eukaryota</taxon>
        <taxon>Metamonada</taxon>
        <taxon>Parabasalia</taxon>
        <taxon>Trichomonadida</taxon>
        <taxon>Trichomonadidae</taxon>
        <taxon>Trichomonas</taxon>
    </lineage>
</organism>
<dbReference type="KEGG" id="tva:4762807"/>
<sequence length="550" mass="62037">MSRSEVIANISKTKELVDNGYFAGAANLIGDCFEKVVSYNFYPLLDSILDLKETIDKNTNHIELSIFDTVLRQSRLIRSPKSEELFDRFLEESKTCSKICLPIHERFVRIFPIATKLRFPNTEVSTGKDIEFDLHLESFLTKNIHCDDINIEFTVDDGQPFVHSLGPRDLSNLTPTKISGTFTPPPKKRMLRAASINLVVNNITLTFESTFTEKIFIIPDESSCKIDVSMPTQCVIGTKLPLKITITSGDLTLHNVQTSFIYEQSQSAITLSGTYNGNPIEKVNNLGDMEANSTINLDLSIMTHVELQTAIMLTVSFNTDEFGTGVFKKPLKFNFISPFKTKMEYLNQDFEVQILPVIDNPDASVIIETTLTNVLSIPITISFITGTIDFFDINCLPSTVKPKESFTFLGQTSNPIFHEILVDFHAEGIDEGSICFKTPEIKQDLLPIQIKYEAPDCSTINDVIDCKIIIERGQGLPNESELLNFTLCVEKTPNFFLEGPGKLNFHMWRNQKKEIPIKYIPLTTGFLYLPKINIPELNKSYVSQITVAYQ</sequence>
<evidence type="ECO:0000313" key="3">
    <source>
        <dbReference type="Proteomes" id="UP000001542"/>
    </source>
</evidence>